<gene>
    <name evidence="1" type="ORF">EDD76_108162</name>
</gene>
<evidence type="ECO:0000313" key="1">
    <source>
        <dbReference type="EMBL" id="TCL57627.1"/>
    </source>
</evidence>
<reference evidence="1 2" key="1">
    <citation type="submission" date="2019-03" db="EMBL/GenBank/DDBJ databases">
        <title>Genomic Encyclopedia of Type Strains, Phase IV (KMG-IV): sequencing the most valuable type-strain genomes for metagenomic binning, comparative biology and taxonomic classification.</title>
        <authorList>
            <person name="Goeker M."/>
        </authorList>
    </citation>
    <scope>NUCLEOTIDE SEQUENCE [LARGE SCALE GENOMIC DNA]</scope>
    <source>
        <strain evidence="1 2">DSM 100556</strain>
    </source>
</reference>
<dbReference type="EMBL" id="SLUO01000008">
    <property type="protein sequence ID" value="TCL57627.1"/>
    <property type="molecule type" value="Genomic_DNA"/>
</dbReference>
<dbReference type="RefSeq" id="WP_031392470.1">
    <property type="nucleotide sequence ID" value="NZ_JPNB01000003.1"/>
</dbReference>
<organism evidence="1 2">
    <name type="scientific">Kineothrix alysoides</name>
    <dbReference type="NCBI Taxonomy" id="1469948"/>
    <lineage>
        <taxon>Bacteria</taxon>
        <taxon>Bacillati</taxon>
        <taxon>Bacillota</taxon>
        <taxon>Clostridia</taxon>
        <taxon>Lachnospirales</taxon>
        <taxon>Lachnospiraceae</taxon>
        <taxon>Kineothrix</taxon>
    </lineage>
</organism>
<sequence length="278" mass="32394">MERFVQCIDSNDLDGIEENHILTEAFELRFGNEFCFKKCLPDDKLDEAMNLAERHGKRVSFIYPRLNDDEINQVKHQLCKINEYNLPVYIIANDLGISQLIKSLSLKNLKVILGRQTISVPMRARPAMPSVMDKDSIISDFADKKLFHLSNLNYKLTLKYIKSNDIYGLEFDYIPETFPLIKKLQKEGMYIYVHKGNVMVALTRKCHTKRLVCEEGENCKLACKNKKFKLFHEVTDELFMDGNAILAAIPYNEDDIRELNNEMVSIVDSHKWIEEYNK</sequence>
<dbReference type="STRING" id="1469948.GCA_000732725_03848"/>
<dbReference type="AlphaFoldDB" id="A0A4R1QVL2"/>
<dbReference type="Proteomes" id="UP000295718">
    <property type="component" value="Unassembled WGS sequence"/>
</dbReference>
<proteinExistence type="predicted"/>
<evidence type="ECO:0008006" key="3">
    <source>
        <dbReference type="Google" id="ProtNLM"/>
    </source>
</evidence>
<protein>
    <recommendedName>
        <fullName evidence="3">Collagenase-like PrtC family protease</fullName>
    </recommendedName>
</protein>
<evidence type="ECO:0000313" key="2">
    <source>
        <dbReference type="Proteomes" id="UP000295718"/>
    </source>
</evidence>
<accession>A0A4R1QVL2</accession>
<keyword evidence="2" id="KW-1185">Reference proteome</keyword>
<name>A0A4R1QVL2_9FIRM</name>
<dbReference type="OrthoDB" id="2079226at2"/>
<comment type="caution">
    <text evidence="1">The sequence shown here is derived from an EMBL/GenBank/DDBJ whole genome shotgun (WGS) entry which is preliminary data.</text>
</comment>